<reference evidence="1" key="2">
    <citation type="journal article" date="2021" name="PeerJ">
        <title>Extensive microbial diversity within the chicken gut microbiome revealed by metagenomics and culture.</title>
        <authorList>
            <person name="Gilroy R."/>
            <person name="Ravi A."/>
            <person name="Getino M."/>
            <person name="Pursley I."/>
            <person name="Horton D.L."/>
            <person name="Alikhan N.F."/>
            <person name="Baker D."/>
            <person name="Gharbi K."/>
            <person name="Hall N."/>
            <person name="Watson M."/>
            <person name="Adriaenssens E.M."/>
            <person name="Foster-Nyarko E."/>
            <person name="Jarju S."/>
            <person name="Secka A."/>
            <person name="Antonio M."/>
            <person name="Oren A."/>
            <person name="Chaudhuri R.R."/>
            <person name="La Ragione R."/>
            <person name="Hildebrand F."/>
            <person name="Pallen M.J."/>
        </authorList>
    </citation>
    <scope>NUCLEOTIDE SEQUENCE</scope>
    <source>
        <strain evidence="1">CHK186-9395</strain>
    </source>
</reference>
<dbReference type="EMBL" id="DVOJ01000013">
    <property type="protein sequence ID" value="HIV01634.1"/>
    <property type="molecule type" value="Genomic_DNA"/>
</dbReference>
<dbReference type="AlphaFoldDB" id="A0A9D1NEG7"/>
<dbReference type="Proteomes" id="UP000886861">
    <property type="component" value="Unassembled WGS sequence"/>
</dbReference>
<gene>
    <name evidence="1" type="ORF">IAA62_03675</name>
</gene>
<protein>
    <submittedName>
        <fullName evidence="1">Uncharacterized protein</fullName>
    </submittedName>
</protein>
<comment type="caution">
    <text evidence="1">The sequence shown here is derived from an EMBL/GenBank/DDBJ whole genome shotgun (WGS) entry which is preliminary data.</text>
</comment>
<proteinExistence type="predicted"/>
<accession>A0A9D1NEG7</accession>
<organism evidence="1 2">
    <name type="scientific">Candidatus Caccopulliclostridium gallistercoris</name>
    <dbReference type="NCBI Taxonomy" id="2840719"/>
    <lineage>
        <taxon>Bacteria</taxon>
        <taxon>Bacillati</taxon>
        <taxon>Bacillota</taxon>
        <taxon>Clostridia</taxon>
        <taxon>Candidatus Caccopulliclostridium</taxon>
    </lineage>
</organism>
<reference evidence="1" key="1">
    <citation type="submission" date="2020-10" db="EMBL/GenBank/DDBJ databases">
        <authorList>
            <person name="Gilroy R."/>
        </authorList>
    </citation>
    <scope>NUCLEOTIDE SEQUENCE</scope>
    <source>
        <strain evidence="1">CHK186-9395</strain>
    </source>
</reference>
<name>A0A9D1NEG7_9FIRM</name>
<evidence type="ECO:0000313" key="2">
    <source>
        <dbReference type="Proteomes" id="UP000886861"/>
    </source>
</evidence>
<evidence type="ECO:0000313" key="1">
    <source>
        <dbReference type="EMBL" id="HIV01634.1"/>
    </source>
</evidence>
<sequence length="205" mass="23585">MITEINLSFNRFLRCLEVTAKENGKKEVYIKENEIKNFWHYNDAFLINSVLNMLGVSEQKLNKKYNHTYLVSKFFINGGDKTSLKISNTKAGTIVEYYNPEYWGKPVEGVANKFPAVIEPVEAIKDLPISCALVNKKYAQYFVDKITAEIEEFTKRKAQEMKTLIHDIDTLYGLKEDSAKIDLHEVPATPKQKSKLVKAEQLEKV</sequence>